<protein>
    <submittedName>
        <fullName evidence="2">Uncharacterized protein</fullName>
    </submittedName>
</protein>
<name>A0A4Z2CK99_SCHJA</name>
<reference evidence="2 3" key="1">
    <citation type="submission" date="2019-03" db="EMBL/GenBank/DDBJ databases">
        <title>An improved genome assembly of the fluke Schistosoma japonicum.</title>
        <authorList>
            <person name="Hu W."/>
            <person name="Luo F."/>
            <person name="Yin M."/>
            <person name="Mo X."/>
            <person name="Sun C."/>
            <person name="Wu Q."/>
            <person name="Zhu B."/>
            <person name="Xiang M."/>
            <person name="Wang J."/>
            <person name="Wang Y."/>
            <person name="Zhang T."/>
            <person name="Xu B."/>
            <person name="Zheng H."/>
            <person name="Feng Z."/>
        </authorList>
    </citation>
    <scope>NUCLEOTIDE SEQUENCE [LARGE SCALE GENOMIC DNA]</scope>
    <source>
        <strain evidence="2">HuSjv2</strain>
        <tissue evidence="2">Worms</tissue>
    </source>
</reference>
<evidence type="ECO:0000313" key="2">
    <source>
        <dbReference type="EMBL" id="TNN04631.1"/>
    </source>
</evidence>
<comment type="caution">
    <text evidence="2">The sequence shown here is derived from an EMBL/GenBank/DDBJ whole genome shotgun (WGS) entry which is preliminary data.</text>
</comment>
<sequence>MRSFWPRPFLCLTEARKADSASPTHKTSPPGVPASSGKRGTPAVEPFLPLSFLSHSSFTFATSLEPSQQ</sequence>
<accession>A0A4Z2CK99</accession>
<gene>
    <name evidence="2" type="ORF">EWB00_000832</name>
</gene>
<dbReference type="EMBL" id="SKCS01001284">
    <property type="protein sequence ID" value="TNN04631.1"/>
    <property type="molecule type" value="Genomic_DNA"/>
</dbReference>
<dbReference type="Proteomes" id="UP000311919">
    <property type="component" value="Unassembled WGS sequence"/>
</dbReference>
<keyword evidence="3" id="KW-1185">Reference proteome</keyword>
<feature type="region of interest" description="Disordered" evidence="1">
    <location>
        <begin position="16"/>
        <end position="43"/>
    </location>
</feature>
<feature type="non-terminal residue" evidence="2">
    <location>
        <position position="69"/>
    </location>
</feature>
<evidence type="ECO:0000313" key="3">
    <source>
        <dbReference type="Proteomes" id="UP000311919"/>
    </source>
</evidence>
<dbReference type="AlphaFoldDB" id="A0A4Z2CK99"/>
<proteinExistence type="predicted"/>
<organism evidence="2 3">
    <name type="scientific">Schistosoma japonicum</name>
    <name type="common">Blood fluke</name>
    <dbReference type="NCBI Taxonomy" id="6182"/>
    <lineage>
        <taxon>Eukaryota</taxon>
        <taxon>Metazoa</taxon>
        <taxon>Spiralia</taxon>
        <taxon>Lophotrochozoa</taxon>
        <taxon>Platyhelminthes</taxon>
        <taxon>Trematoda</taxon>
        <taxon>Digenea</taxon>
        <taxon>Strigeidida</taxon>
        <taxon>Schistosomatoidea</taxon>
        <taxon>Schistosomatidae</taxon>
        <taxon>Schistosoma</taxon>
    </lineage>
</organism>
<evidence type="ECO:0000256" key="1">
    <source>
        <dbReference type="SAM" id="MobiDB-lite"/>
    </source>
</evidence>